<evidence type="ECO:0000259" key="1">
    <source>
        <dbReference type="SMART" id="SM00507"/>
    </source>
</evidence>
<dbReference type="InterPro" id="IPR052892">
    <property type="entry name" value="NA-targeting_endonuclease"/>
</dbReference>
<gene>
    <name evidence="2" type="ORF">CGK74_04315</name>
</gene>
<dbReference type="PANTHER" id="PTHR33877:SF1">
    <property type="entry name" value="TYPE IV METHYL-DIRECTED RESTRICTION ENZYME ECOKMCRA"/>
    <property type="match status" value="1"/>
</dbReference>
<sequence length="150" mass="16918">MLYQTCKDCGQSLPMTRDYFGQTPSGGFRRKCRACMRAHVKAYDSANPEGAAARARLRREREYAAGGSGYTDRDLQKLRFRLGDRCAYCDTPLGGRGHLDHMTPVAKGGRDDIDNVTYCCESCNQAKHAKTVEEYFAWRRARKLPLRAGL</sequence>
<dbReference type="AlphaFoldDB" id="A0A235F3D2"/>
<protein>
    <submittedName>
        <fullName evidence="2">HNH endonuclease</fullName>
    </submittedName>
</protein>
<dbReference type="GO" id="GO:0004519">
    <property type="term" value="F:endonuclease activity"/>
    <property type="evidence" value="ECO:0007669"/>
    <property type="project" value="UniProtKB-KW"/>
</dbReference>
<name>A0A235F3D2_9RHOO</name>
<keyword evidence="2" id="KW-0540">Nuclease</keyword>
<proteinExistence type="predicted"/>
<evidence type="ECO:0000313" key="2">
    <source>
        <dbReference type="EMBL" id="OYD55417.1"/>
    </source>
</evidence>
<dbReference type="GO" id="GO:0008270">
    <property type="term" value="F:zinc ion binding"/>
    <property type="evidence" value="ECO:0007669"/>
    <property type="project" value="InterPro"/>
</dbReference>
<dbReference type="SMART" id="SM00507">
    <property type="entry name" value="HNHc"/>
    <property type="match status" value="1"/>
</dbReference>
<dbReference type="Proteomes" id="UP000215181">
    <property type="component" value="Unassembled WGS sequence"/>
</dbReference>
<dbReference type="OrthoDB" id="9802901at2"/>
<dbReference type="Gene3D" id="1.10.30.50">
    <property type="match status" value="1"/>
</dbReference>
<organism evidence="2 3">
    <name type="scientific">Thauera propionica</name>
    <dbReference type="NCBI Taxonomy" id="2019431"/>
    <lineage>
        <taxon>Bacteria</taxon>
        <taxon>Pseudomonadati</taxon>
        <taxon>Pseudomonadota</taxon>
        <taxon>Betaproteobacteria</taxon>
        <taxon>Rhodocyclales</taxon>
        <taxon>Zoogloeaceae</taxon>
        <taxon>Thauera</taxon>
    </lineage>
</organism>
<comment type="caution">
    <text evidence="2">The sequence shown here is derived from an EMBL/GenBank/DDBJ whole genome shotgun (WGS) entry which is preliminary data.</text>
</comment>
<keyword evidence="2" id="KW-0378">Hydrolase</keyword>
<keyword evidence="3" id="KW-1185">Reference proteome</keyword>
<dbReference type="GO" id="GO:0003676">
    <property type="term" value="F:nucleic acid binding"/>
    <property type="evidence" value="ECO:0007669"/>
    <property type="project" value="InterPro"/>
</dbReference>
<dbReference type="EMBL" id="NOIH01000003">
    <property type="protein sequence ID" value="OYD55417.1"/>
    <property type="molecule type" value="Genomic_DNA"/>
</dbReference>
<feature type="domain" description="HNH nuclease" evidence="1">
    <location>
        <begin position="75"/>
        <end position="125"/>
    </location>
</feature>
<accession>A0A235F3D2</accession>
<keyword evidence="2" id="KW-0255">Endonuclease</keyword>
<dbReference type="Pfam" id="PF01844">
    <property type="entry name" value="HNH"/>
    <property type="match status" value="1"/>
</dbReference>
<dbReference type="InterPro" id="IPR002711">
    <property type="entry name" value="HNH"/>
</dbReference>
<dbReference type="CDD" id="cd00085">
    <property type="entry name" value="HNHc"/>
    <property type="match status" value="1"/>
</dbReference>
<dbReference type="PANTHER" id="PTHR33877">
    <property type="entry name" value="SLL1193 PROTEIN"/>
    <property type="match status" value="1"/>
</dbReference>
<evidence type="ECO:0000313" key="3">
    <source>
        <dbReference type="Proteomes" id="UP000215181"/>
    </source>
</evidence>
<reference evidence="2 3" key="1">
    <citation type="submission" date="2017-07" db="EMBL/GenBank/DDBJ databases">
        <title>Thauera sp. KNDSS-Mac4 genome sequence and assembly.</title>
        <authorList>
            <person name="Mayilraj S."/>
        </authorList>
    </citation>
    <scope>NUCLEOTIDE SEQUENCE [LARGE SCALE GENOMIC DNA]</scope>
    <source>
        <strain evidence="2 3">KNDSS-Mac4</strain>
    </source>
</reference>
<dbReference type="InterPro" id="IPR003615">
    <property type="entry name" value="HNH_nuc"/>
</dbReference>